<feature type="transmembrane region" description="Helical" evidence="1">
    <location>
        <begin position="43"/>
        <end position="64"/>
    </location>
</feature>
<accession>A0A7W6FYR2</accession>
<keyword evidence="3" id="KW-1185">Reference proteome</keyword>
<gene>
    <name evidence="2" type="ORF">GGR39_001077</name>
</gene>
<evidence type="ECO:0000256" key="1">
    <source>
        <dbReference type="SAM" id="Phobius"/>
    </source>
</evidence>
<sequence>MSHDPARGRFFLIQLVRLAGVGCVLMGLLASNGRLANGAVPTWAGYLLLIIGLVGVFVIPTALARKWRTPR</sequence>
<dbReference type="AlphaFoldDB" id="A0A7W6FYR2"/>
<organism evidence="2 3">
    <name type="scientific">Novosphingobium fluoreni</name>
    <dbReference type="NCBI Taxonomy" id="1391222"/>
    <lineage>
        <taxon>Bacteria</taxon>
        <taxon>Pseudomonadati</taxon>
        <taxon>Pseudomonadota</taxon>
        <taxon>Alphaproteobacteria</taxon>
        <taxon>Sphingomonadales</taxon>
        <taxon>Sphingomonadaceae</taxon>
        <taxon>Novosphingobium</taxon>
    </lineage>
</organism>
<dbReference type="EMBL" id="JACIDY010000002">
    <property type="protein sequence ID" value="MBB3939437.1"/>
    <property type="molecule type" value="Genomic_DNA"/>
</dbReference>
<dbReference type="Proteomes" id="UP000561459">
    <property type="component" value="Unassembled WGS sequence"/>
</dbReference>
<evidence type="ECO:0000313" key="3">
    <source>
        <dbReference type="Proteomes" id="UP000561459"/>
    </source>
</evidence>
<protein>
    <submittedName>
        <fullName evidence="2">Uncharacterized protein</fullName>
    </submittedName>
</protein>
<proteinExistence type="predicted"/>
<feature type="transmembrane region" description="Helical" evidence="1">
    <location>
        <begin position="12"/>
        <end position="31"/>
    </location>
</feature>
<evidence type="ECO:0000313" key="2">
    <source>
        <dbReference type="EMBL" id="MBB3939437.1"/>
    </source>
</evidence>
<keyword evidence="1" id="KW-0812">Transmembrane</keyword>
<name>A0A7W6FYR2_9SPHN</name>
<comment type="caution">
    <text evidence="2">The sequence shown here is derived from an EMBL/GenBank/DDBJ whole genome shotgun (WGS) entry which is preliminary data.</text>
</comment>
<keyword evidence="1" id="KW-0472">Membrane</keyword>
<keyword evidence="1" id="KW-1133">Transmembrane helix</keyword>
<dbReference type="RefSeq" id="WP_058737940.1">
    <property type="nucleotide sequence ID" value="NZ_JACIDY010000002.1"/>
</dbReference>
<reference evidence="2 3" key="1">
    <citation type="submission" date="2020-08" db="EMBL/GenBank/DDBJ databases">
        <title>Genomic Encyclopedia of Type Strains, Phase IV (KMG-IV): sequencing the most valuable type-strain genomes for metagenomic binning, comparative biology and taxonomic classification.</title>
        <authorList>
            <person name="Goeker M."/>
        </authorList>
    </citation>
    <scope>NUCLEOTIDE SEQUENCE [LARGE SCALE GENOMIC DNA]</scope>
    <source>
        <strain evidence="2 3">DSM 27568</strain>
    </source>
</reference>